<name>A0A7S9H1J9_9BRAD</name>
<dbReference type="Gene3D" id="3.40.1580.10">
    <property type="entry name" value="SMI1/KNR4-like"/>
    <property type="match status" value="1"/>
</dbReference>
<dbReference type="Pfam" id="PF09346">
    <property type="entry name" value="SMI1_KNR4"/>
    <property type="match status" value="1"/>
</dbReference>
<organism evidence="2 3">
    <name type="scientific">Bradyrhizobium commune</name>
    <dbReference type="NCBI Taxonomy" id="83627"/>
    <lineage>
        <taxon>Bacteria</taxon>
        <taxon>Pseudomonadati</taxon>
        <taxon>Pseudomonadota</taxon>
        <taxon>Alphaproteobacteria</taxon>
        <taxon>Hyphomicrobiales</taxon>
        <taxon>Nitrobacteraceae</taxon>
        <taxon>Bradyrhizobium</taxon>
    </lineage>
</organism>
<proteinExistence type="predicted"/>
<keyword evidence="3" id="KW-1185">Reference proteome</keyword>
<sequence>MVVFEDTAPPLSELDIKRVENRLGIRLPQDLKEHYLLHNGGRPCPQFFPKDGDAYDVDCFYSMNTYAKGSSFERTYVMMVHQTPEFPRGYIPFADDCSGDKFLYSVRPESFGNIMFISHEDYEDPDRYVVFLAPTLKEFINSLTELPEGL</sequence>
<gene>
    <name evidence="2" type="ORF">IC761_11080</name>
</gene>
<reference evidence="2 3" key="1">
    <citation type="submission" date="2020-09" db="EMBL/GenBank/DDBJ databases">
        <title>Complete genomes of bradyrhizobia occurring on native shrubby legumes in Australia.</title>
        <authorList>
            <person name="Lafay B."/>
        </authorList>
    </citation>
    <scope>NUCLEOTIDE SEQUENCE [LARGE SCALE GENOMIC DNA]</scope>
    <source>
        <strain evidence="2 3">BDV5040</strain>
    </source>
</reference>
<dbReference type="Proteomes" id="UP000594621">
    <property type="component" value="Chromosome"/>
</dbReference>
<dbReference type="KEGG" id="bcou:IC761_11080"/>
<dbReference type="SMART" id="SM00860">
    <property type="entry name" value="SMI1_KNR4"/>
    <property type="match status" value="1"/>
</dbReference>
<evidence type="ECO:0000313" key="2">
    <source>
        <dbReference type="EMBL" id="QPF93764.1"/>
    </source>
</evidence>
<feature type="domain" description="Knr4/Smi1-like" evidence="1">
    <location>
        <begin position="10"/>
        <end position="142"/>
    </location>
</feature>
<dbReference type="SUPFAM" id="SSF160631">
    <property type="entry name" value="SMI1/KNR4-like"/>
    <property type="match status" value="1"/>
</dbReference>
<dbReference type="InterPro" id="IPR018958">
    <property type="entry name" value="Knr4/Smi1-like_dom"/>
</dbReference>
<dbReference type="EMBL" id="CP061379">
    <property type="protein sequence ID" value="QPF93764.1"/>
    <property type="molecule type" value="Genomic_DNA"/>
</dbReference>
<dbReference type="AlphaFoldDB" id="A0A7S9H1J9"/>
<dbReference type="RefSeq" id="WP_195803271.1">
    <property type="nucleotide sequence ID" value="NZ_CP061379.1"/>
</dbReference>
<accession>A0A7S9H1J9</accession>
<dbReference type="InterPro" id="IPR037883">
    <property type="entry name" value="Knr4/Smi1-like_sf"/>
</dbReference>
<evidence type="ECO:0000259" key="1">
    <source>
        <dbReference type="SMART" id="SM00860"/>
    </source>
</evidence>
<protein>
    <submittedName>
        <fullName evidence="2">SMI1/KNR4 family protein</fullName>
    </submittedName>
</protein>
<evidence type="ECO:0000313" key="3">
    <source>
        <dbReference type="Proteomes" id="UP000594621"/>
    </source>
</evidence>